<sequence length="1086" mass="120854">MASKRESLNKELIFLILQYLDDEKFKDTVHKLERESRVFFNMKHFEDMVFDGKWDEVERYISAFTKMEDNRNSMKIFFEIRKQKYLEALDKQDRAKAVDILVKELRVFSQCSEELFNEITRLLTLDNFRENEQLSNYIDAKTARTVMMNELKRLIETNPVFHEKLQFPSIKGRLQTLLEQSLNFQHSLCQNPMQNPDPDTRTLFVDHKCRRSNNSFPPANVSNQPMGPALRAEGFLPIGANGPLQPAPAPVQNPFTTWMPNPSPLTHPTASGGTIGLSVHTNPAAILNGPQDSGARPIGISDRMILPGTNPGPSYSPAFNMIDELPKTVARTLNQGSTPISMNFHPIQQTLLLVGTQAGEIGLWEVGSGEKLVGRNFDIWDIEAISMILKAALTKDPHVSVNRIIWSPDGFLFGVAYSKHMVQLYAYHGGNDIRPHLEIDSHVGSVNDLAFAKPMKKLSIITCGDDKTIKVWDAASGTKQYTFEGHEAPVYSVCPHNKDNVHFLFSTSLDGKIKAWLYDTMGSRVDYVAPGRRCTTMAYSADGKRLFSCGTSEAGESHIVEWNEMEGVVKRTYQGFFKRSLGVVQFDMTKNQFLAAGDDHSIKFWDVDNVNLLTSINAGGDLPASPRLCFNKDGTLLAVAACYNRIKILATVDGLRLLDTTKSHSLIPSRISSENVAKNGDTRNLENVTPRLIEEVNSMKIWKLTEINEPAQFRSLRLPVRVKTDKILRLIYTNSGNAVLGLASNALHLLWKWPRSELNLSGKATTKDHPQLCQPASGILMTNDLTDARPKEAVPCFALSKNDSYLLSASGGKISLFNMMTFKTMATIMCPPPAATYLAFVPEDNNIIAIGMDDSTIQISNVRTDKVMRKLEGHSKRVTSLAFSNVLNLLVSSGADAQIIVWNYDKWEKEKSTFLQIPAGKTPAVLSDTQVQFHQDQIHFLAVHETQLAIYETTKLECVNQWVVRESSAPISHASFSCDSQLVYAGFLDGCVCIFGASTLQLQCCIKPTAYLPSDFSSTVYPYVIAAHPQEHNQFALGLTDGGVYVFEPLDSEGKWGIPPPVANGSSRSFPTVPQVVASSSHQPQG</sequence>
<evidence type="ECO:0000256" key="1">
    <source>
        <dbReference type="ARBA" id="ARBA00022574"/>
    </source>
</evidence>
<dbReference type="InterPro" id="IPR027728">
    <property type="entry name" value="Topless_fam"/>
</dbReference>
<dbReference type="InterPro" id="IPR011041">
    <property type="entry name" value="Quinoprot_gluc/sorb_DH_b-prop"/>
</dbReference>
<feature type="repeat" description="WD" evidence="3">
    <location>
        <begin position="584"/>
        <end position="615"/>
    </location>
</feature>
<dbReference type="Pfam" id="PF21889">
    <property type="entry name" value="TPR1-like_2nd"/>
    <property type="match status" value="1"/>
</dbReference>
<evidence type="ECO:0000259" key="5">
    <source>
        <dbReference type="PROSITE" id="PS50897"/>
    </source>
</evidence>
<feature type="compositionally biased region" description="Polar residues" evidence="4">
    <location>
        <begin position="1064"/>
        <end position="1086"/>
    </location>
</feature>
<feature type="domain" description="CTLH" evidence="5">
    <location>
        <begin position="38"/>
        <end position="96"/>
    </location>
</feature>
<feature type="repeat" description="WD" evidence="3">
    <location>
        <begin position="871"/>
        <end position="912"/>
    </location>
</feature>
<reference evidence="6 7" key="1">
    <citation type="journal article" date="2024" name="Plant J.">
        <title>Genome sequences and population genomics reveal climatic adaptation and genomic divergence between two closely related sweetgum species.</title>
        <authorList>
            <person name="Xu W.Q."/>
            <person name="Ren C.Q."/>
            <person name="Zhang X.Y."/>
            <person name="Comes H.P."/>
            <person name="Liu X.H."/>
            <person name="Li Y.G."/>
            <person name="Kettle C.J."/>
            <person name="Jalonen R."/>
            <person name="Gaisberger H."/>
            <person name="Ma Y.Z."/>
            <person name="Qiu Y.X."/>
        </authorList>
    </citation>
    <scope>NUCLEOTIDE SEQUENCE [LARGE SCALE GENOMIC DNA]</scope>
    <source>
        <strain evidence="6">Hangzhou</strain>
    </source>
</reference>
<feature type="region of interest" description="Disordered" evidence="4">
    <location>
        <begin position="1058"/>
        <end position="1086"/>
    </location>
</feature>
<evidence type="ECO:0000256" key="4">
    <source>
        <dbReference type="SAM" id="MobiDB-lite"/>
    </source>
</evidence>
<evidence type="ECO:0000256" key="2">
    <source>
        <dbReference type="ARBA" id="ARBA00022737"/>
    </source>
</evidence>
<evidence type="ECO:0000256" key="3">
    <source>
        <dbReference type="PROSITE-ProRule" id="PRU00221"/>
    </source>
</evidence>
<proteinExistence type="predicted"/>
<dbReference type="Proteomes" id="UP001415857">
    <property type="component" value="Unassembled WGS sequence"/>
</dbReference>
<dbReference type="PANTHER" id="PTHR44083:SF46">
    <property type="entry name" value="CTLH DOMAIN-CONTAINING PROTEIN"/>
    <property type="match status" value="1"/>
</dbReference>
<dbReference type="InterPro" id="IPR001680">
    <property type="entry name" value="WD40_rpt"/>
</dbReference>
<dbReference type="PROSITE" id="PS50294">
    <property type="entry name" value="WD_REPEATS_REGION"/>
    <property type="match status" value="2"/>
</dbReference>
<dbReference type="InterPro" id="IPR015943">
    <property type="entry name" value="WD40/YVTN_repeat-like_dom_sf"/>
</dbReference>
<dbReference type="PANTHER" id="PTHR44083">
    <property type="entry name" value="TOPLESS-RELATED PROTEIN 1-RELATED"/>
    <property type="match status" value="1"/>
</dbReference>
<dbReference type="Gene3D" id="2.130.10.10">
    <property type="entry name" value="YVTN repeat-like/Quinoprotein amine dehydrogenase"/>
    <property type="match status" value="3"/>
</dbReference>
<dbReference type="Pfam" id="PF17814">
    <property type="entry name" value="LisH_TPL"/>
    <property type="match status" value="1"/>
</dbReference>
<dbReference type="PROSITE" id="PS00678">
    <property type="entry name" value="WD_REPEATS_1"/>
    <property type="match status" value="1"/>
</dbReference>
<evidence type="ECO:0000313" key="6">
    <source>
        <dbReference type="EMBL" id="KAK9280606.1"/>
    </source>
</evidence>
<dbReference type="GO" id="GO:0006355">
    <property type="term" value="P:regulation of DNA-templated transcription"/>
    <property type="evidence" value="ECO:0007669"/>
    <property type="project" value="InterPro"/>
</dbReference>
<name>A0AAP0RS01_LIQFO</name>
<dbReference type="Pfam" id="PF21359">
    <property type="entry name" value="zf_topless"/>
    <property type="match status" value="1"/>
</dbReference>
<dbReference type="SMART" id="SM00667">
    <property type="entry name" value="LisH"/>
    <property type="match status" value="1"/>
</dbReference>
<dbReference type="Pfam" id="PF00400">
    <property type="entry name" value="WD40"/>
    <property type="match status" value="3"/>
</dbReference>
<dbReference type="InterPro" id="IPR019775">
    <property type="entry name" value="WD40_repeat_CS"/>
</dbReference>
<dbReference type="PROSITE" id="PS50896">
    <property type="entry name" value="LISH"/>
    <property type="match status" value="1"/>
</dbReference>
<dbReference type="SUPFAM" id="SSF63829">
    <property type="entry name" value="Calcium-dependent phosphotriesterase"/>
    <property type="match status" value="1"/>
</dbReference>
<dbReference type="SMART" id="SM00320">
    <property type="entry name" value="WD40"/>
    <property type="match status" value="10"/>
</dbReference>
<accession>A0AAP0RS01</accession>
<evidence type="ECO:0000313" key="7">
    <source>
        <dbReference type="Proteomes" id="UP001415857"/>
    </source>
</evidence>
<dbReference type="InterPro" id="IPR036322">
    <property type="entry name" value="WD40_repeat_dom_sf"/>
</dbReference>
<dbReference type="PROSITE" id="PS50897">
    <property type="entry name" value="CTLH"/>
    <property type="match status" value="1"/>
</dbReference>
<dbReference type="AlphaFoldDB" id="A0AAP0RS01"/>
<keyword evidence="2" id="KW-0677">Repeat</keyword>
<dbReference type="InterPro" id="IPR006595">
    <property type="entry name" value="CTLH_C"/>
</dbReference>
<dbReference type="InterPro" id="IPR054080">
    <property type="entry name" value="TPR1-like_2nd"/>
</dbReference>
<dbReference type="SMART" id="SM00668">
    <property type="entry name" value="CTLH"/>
    <property type="match status" value="1"/>
</dbReference>
<dbReference type="EMBL" id="JBBPBK010000008">
    <property type="protein sequence ID" value="KAK9280606.1"/>
    <property type="molecule type" value="Genomic_DNA"/>
</dbReference>
<dbReference type="SUPFAM" id="SSF50952">
    <property type="entry name" value="Soluble quinoprotein glucose dehydrogenase"/>
    <property type="match status" value="1"/>
</dbReference>
<keyword evidence="1 3" id="KW-0853">WD repeat</keyword>
<dbReference type="InterPro" id="IPR054532">
    <property type="entry name" value="TPL_SMU1_LisH-like"/>
</dbReference>
<organism evidence="6 7">
    <name type="scientific">Liquidambar formosana</name>
    <name type="common">Formosan gum</name>
    <dbReference type="NCBI Taxonomy" id="63359"/>
    <lineage>
        <taxon>Eukaryota</taxon>
        <taxon>Viridiplantae</taxon>
        <taxon>Streptophyta</taxon>
        <taxon>Embryophyta</taxon>
        <taxon>Tracheophyta</taxon>
        <taxon>Spermatophyta</taxon>
        <taxon>Magnoliopsida</taxon>
        <taxon>eudicotyledons</taxon>
        <taxon>Gunneridae</taxon>
        <taxon>Pentapetalae</taxon>
        <taxon>Saxifragales</taxon>
        <taxon>Altingiaceae</taxon>
        <taxon>Liquidambar</taxon>
    </lineage>
</organism>
<protein>
    <recommendedName>
        <fullName evidence="5">CTLH domain-containing protein</fullName>
    </recommendedName>
</protein>
<comment type="caution">
    <text evidence="6">The sequence shown here is derived from an EMBL/GenBank/DDBJ whole genome shotgun (WGS) entry which is preliminary data.</text>
</comment>
<dbReference type="InterPro" id="IPR006594">
    <property type="entry name" value="LisH"/>
</dbReference>
<dbReference type="SUPFAM" id="SSF50978">
    <property type="entry name" value="WD40 repeat-like"/>
    <property type="match status" value="1"/>
</dbReference>
<keyword evidence="7" id="KW-1185">Reference proteome</keyword>
<dbReference type="InterPro" id="IPR048419">
    <property type="entry name" value="Topless_Znf"/>
</dbReference>
<dbReference type="PROSITE" id="PS50082">
    <property type="entry name" value="WD_REPEATS_2"/>
    <property type="match status" value="3"/>
</dbReference>
<feature type="repeat" description="WD" evidence="3">
    <location>
        <begin position="439"/>
        <end position="482"/>
    </location>
</feature>
<gene>
    <name evidence="6" type="ORF">L1049_014301</name>
</gene>